<dbReference type="Proteomes" id="UP000504635">
    <property type="component" value="Unplaced"/>
</dbReference>
<organism evidence="7 8">
    <name type="scientific">Sitophilus oryzae</name>
    <name type="common">Rice weevil</name>
    <name type="synonym">Curculio oryzae</name>
    <dbReference type="NCBI Taxonomy" id="7048"/>
    <lineage>
        <taxon>Eukaryota</taxon>
        <taxon>Metazoa</taxon>
        <taxon>Ecdysozoa</taxon>
        <taxon>Arthropoda</taxon>
        <taxon>Hexapoda</taxon>
        <taxon>Insecta</taxon>
        <taxon>Pterygota</taxon>
        <taxon>Neoptera</taxon>
        <taxon>Endopterygota</taxon>
        <taxon>Coleoptera</taxon>
        <taxon>Polyphaga</taxon>
        <taxon>Cucujiformia</taxon>
        <taxon>Curculionidae</taxon>
        <taxon>Dryophthorinae</taxon>
        <taxon>Sitophilus</taxon>
    </lineage>
</organism>
<dbReference type="AlphaFoldDB" id="A0A6J2XQM7"/>
<evidence type="ECO:0000256" key="3">
    <source>
        <dbReference type="ARBA" id="ARBA00022771"/>
    </source>
</evidence>
<dbReference type="SUPFAM" id="SSF57667">
    <property type="entry name" value="beta-beta-alpha zinc fingers"/>
    <property type="match status" value="3"/>
</dbReference>
<proteinExistence type="predicted"/>
<feature type="domain" description="C2H2-type" evidence="6">
    <location>
        <begin position="155"/>
        <end position="183"/>
    </location>
</feature>
<dbReference type="PANTHER" id="PTHR24408:SF58">
    <property type="entry name" value="TRANSCRIPTION FACTOR (TFIIIA), PUTATIVE (AFU_ORTHOLOGUE AFUA_1G05150)-RELATED"/>
    <property type="match status" value="1"/>
</dbReference>
<dbReference type="KEGG" id="soy:115880008"/>
<evidence type="ECO:0000313" key="8">
    <source>
        <dbReference type="RefSeq" id="XP_030752969.1"/>
    </source>
</evidence>
<sequence length="353" mass="41313">MPAACWILADILAELNSVYFFSWLGTDLFLLETMDNIDKVTYLKPSEKAEKKICRCSICGYQTQNVSHFKRHQKIHLEPEERQLFSCAYCNNKYKTKPSLQYHLENNHTNPRDRKRSQKVEKVCRCSICGYQTQNMSYFKRHKKIHLAPEERQLFACTHCGQKYITKPGLKRHLVDNHIDFRAKKLKKSQKKVYRCAACGYQTPHRSDFRKHQIIHLAPEERQMFACMCCDKKYTSNQALRNHIIRDHIDSRNTDCISLTDEVIVDSLKMEIDDHAPFFSEFGNAGCLSATNDVKLEDFLKREPDVAPILNKDLHDDFKNTEDLSVNKEVKLEDFIKMEPDDGAAFLDEESRF</sequence>
<accession>A0A6J2XQM7</accession>
<dbReference type="Gene3D" id="3.30.160.60">
    <property type="entry name" value="Classic Zinc Finger"/>
    <property type="match status" value="3"/>
</dbReference>
<dbReference type="GO" id="GO:0000981">
    <property type="term" value="F:DNA-binding transcription factor activity, RNA polymerase II-specific"/>
    <property type="evidence" value="ECO:0007669"/>
    <property type="project" value="TreeGrafter"/>
</dbReference>
<dbReference type="FunCoup" id="A0A6J2XQM7">
    <property type="interactions" value="374"/>
</dbReference>
<keyword evidence="3 5" id="KW-0863">Zinc-finger</keyword>
<feature type="domain" description="C2H2-type" evidence="6">
    <location>
        <begin position="194"/>
        <end position="221"/>
    </location>
</feature>
<evidence type="ECO:0000256" key="2">
    <source>
        <dbReference type="ARBA" id="ARBA00022737"/>
    </source>
</evidence>
<dbReference type="GO" id="GO:0005634">
    <property type="term" value="C:nucleus"/>
    <property type="evidence" value="ECO:0007669"/>
    <property type="project" value="TreeGrafter"/>
</dbReference>
<name>A0A6J2XQM7_SITOR</name>
<dbReference type="OrthoDB" id="6414306at2759"/>
<dbReference type="RefSeq" id="XP_030752969.1">
    <property type="nucleotide sequence ID" value="XM_030897109.1"/>
</dbReference>
<feature type="domain" description="C2H2-type" evidence="6">
    <location>
        <begin position="85"/>
        <end position="113"/>
    </location>
</feature>
<keyword evidence="7" id="KW-1185">Reference proteome</keyword>
<feature type="domain" description="C2H2-type" evidence="6">
    <location>
        <begin position="124"/>
        <end position="151"/>
    </location>
</feature>
<evidence type="ECO:0000256" key="5">
    <source>
        <dbReference type="PROSITE-ProRule" id="PRU00042"/>
    </source>
</evidence>
<gene>
    <name evidence="8" type="primary">LOC115880008</name>
</gene>
<evidence type="ECO:0000256" key="4">
    <source>
        <dbReference type="ARBA" id="ARBA00022833"/>
    </source>
</evidence>
<dbReference type="SMART" id="SM00355">
    <property type="entry name" value="ZnF_C2H2"/>
    <property type="match status" value="6"/>
</dbReference>
<dbReference type="InterPro" id="IPR036236">
    <property type="entry name" value="Znf_C2H2_sf"/>
</dbReference>
<feature type="domain" description="C2H2-type" evidence="6">
    <location>
        <begin position="54"/>
        <end position="81"/>
    </location>
</feature>
<keyword evidence="4" id="KW-0862">Zinc</keyword>
<evidence type="ECO:0000256" key="1">
    <source>
        <dbReference type="ARBA" id="ARBA00022723"/>
    </source>
</evidence>
<protein>
    <submittedName>
        <fullName evidence="8">Zinc finger protein 865-like isoform X1</fullName>
    </submittedName>
</protein>
<dbReference type="GO" id="GO:0043565">
    <property type="term" value="F:sequence-specific DNA binding"/>
    <property type="evidence" value="ECO:0007669"/>
    <property type="project" value="TreeGrafter"/>
</dbReference>
<evidence type="ECO:0000313" key="7">
    <source>
        <dbReference type="Proteomes" id="UP000504635"/>
    </source>
</evidence>
<dbReference type="GO" id="GO:0008270">
    <property type="term" value="F:zinc ion binding"/>
    <property type="evidence" value="ECO:0007669"/>
    <property type="project" value="UniProtKB-KW"/>
</dbReference>
<evidence type="ECO:0000259" key="6">
    <source>
        <dbReference type="PROSITE" id="PS50157"/>
    </source>
</evidence>
<dbReference type="InterPro" id="IPR013087">
    <property type="entry name" value="Znf_C2H2_type"/>
</dbReference>
<dbReference type="PROSITE" id="PS00028">
    <property type="entry name" value="ZINC_FINGER_C2H2_1"/>
    <property type="match status" value="3"/>
</dbReference>
<dbReference type="PANTHER" id="PTHR24408">
    <property type="entry name" value="ZINC FINGER PROTEIN"/>
    <property type="match status" value="1"/>
</dbReference>
<reference evidence="8" key="1">
    <citation type="submission" date="2025-08" db="UniProtKB">
        <authorList>
            <consortium name="RefSeq"/>
        </authorList>
    </citation>
    <scope>IDENTIFICATION</scope>
    <source>
        <tissue evidence="8">Gonads</tissue>
    </source>
</reference>
<keyword evidence="1" id="KW-0479">Metal-binding</keyword>
<feature type="domain" description="C2H2-type" evidence="6">
    <location>
        <begin position="225"/>
        <end position="253"/>
    </location>
</feature>
<keyword evidence="2" id="KW-0677">Repeat</keyword>
<dbReference type="PROSITE" id="PS50157">
    <property type="entry name" value="ZINC_FINGER_C2H2_2"/>
    <property type="match status" value="6"/>
</dbReference>
<dbReference type="Pfam" id="PF00096">
    <property type="entry name" value="zf-C2H2"/>
    <property type="match status" value="1"/>
</dbReference>
<dbReference type="InParanoid" id="A0A6J2XQM7"/>
<dbReference type="GeneID" id="115880008"/>